<comment type="caution">
    <text evidence="1">The sequence shown here is derived from an EMBL/GenBank/DDBJ whole genome shotgun (WGS) entry which is preliminary data.</text>
</comment>
<dbReference type="Proteomes" id="UP000316649">
    <property type="component" value="Unassembled WGS sequence"/>
</dbReference>
<evidence type="ECO:0000313" key="2">
    <source>
        <dbReference type="Proteomes" id="UP000316649"/>
    </source>
</evidence>
<protein>
    <recommendedName>
        <fullName evidence="3">Tetratricopeptide repeat protein</fullName>
    </recommendedName>
</protein>
<reference evidence="1 2" key="1">
    <citation type="submission" date="2019-07" db="EMBL/GenBank/DDBJ databases">
        <title>The pathways for chlorine oxyanion respiration interact through the shared metabolite chlorate.</title>
        <authorList>
            <person name="Barnum T.P."/>
            <person name="Cheng Y."/>
            <person name="Hill K.A."/>
            <person name="Lucas L.N."/>
            <person name="Carlson H.K."/>
            <person name="Coates J.D."/>
        </authorList>
    </citation>
    <scope>NUCLEOTIDE SEQUENCE [LARGE SCALE GENOMIC DNA]</scope>
    <source>
        <strain evidence="1 2">BK-1</strain>
    </source>
</reference>
<dbReference type="Gene3D" id="1.25.40.10">
    <property type="entry name" value="Tetratricopeptide repeat domain"/>
    <property type="match status" value="1"/>
</dbReference>
<accession>A0A558DUA7</accession>
<gene>
    <name evidence="1" type="ORF">FHP88_12380</name>
</gene>
<dbReference type="EMBL" id="VMNH01000016">
    <property type="protein sequence ID" value="TVO72392.1"/>
    <property type="molecule type" value="Genomic_DNA"/>
</dbReference>
<organism evidence="1 2">
    <name type="scientific">Sedimenticola selenatireducens</name>
    <dbReference type="NCBI Taxonomy" id="191960"/>
    <lineage>
        <taxon>Bacteria</taxon>
        <taxon>Pseudomonadati</taxon>
        <taxon>Pseudomonadota</taxon>
        <taxon>Gammaproteobacteria</taxon>
        <taxon>Chromatiales</taxon>
        <taxon>Sedimenticolaceae</taxon>
        <taxon>Sedimenticola</taxon>
    </lineage>
</organism>
<evidence type="ECO:0000313" key="1">
    <source>
        <dbReference type="EMBL" id="TVO72392.1"/>
    </source>
</evidence>
<keyword evidence="2" id="KW-1185">Reference proteome</keyword>
<dbReference type="AlphaFoldDB" id="A0A558DUA7"/>
<proteinExistence type="predicted"/>
<dbReference type="RefSeq" id="WP_144359396.1">
    <property type="nucleotide sequence ID" value="NZ_VMNH01000016.1"/>
</dbReference>
<dbReference type="PROSITE" id="PS51257">
    <property type="entry name" value="PROKAR_LIPOPROTEIN"/>
    <property type="match status" value="1"/>
</dbReference>
<name>A0A558DUA7_9GAMM</name>
<evidence type="ECO:0008006" key="3">
    <source>
        <dbReference type="Google" id="ProtNLM"/>
    </source>
</evidence>
<sequence length="239" mass="27154">MNLARSKLLIIGLLIISCYMGGAAAKTSSLAFDLDEISYYLSISKYDVALDVLKPLIAEYSDNKDVMKYMGFALIGKSSTVDAGSDLEEELYRKSIEYIEKALLLGADDEVLYLMLGIAYNSLGFCDKANPSYARYYSLRANRIHTKYRYYILGWALCIEQAKSLDNALREIRTSIEATNLDGRLIYEYLRYVVDRKGKDVAFEEAKVFFKERTTPPFTEKLECQLFNRRVSSGVGCNK</sequence>
<dbReference type="InterPro" id="IPR011990">
    <property type="entry name" value="TPR-like_helical_dom_sf"/>
</dbReference>
<dbReference type="SUPFAM" id="SSF48452">
    <property type="entry name" value="TPR-like"/>
    <property type="match status" value="1"/>
</dbReference>